<evidence type="ECO:0000256" key="1">
    <source>
        <dbReference type="SAM" id="MobiDB-lite"/>
    </source>
</evidence>
<proteinExistence type="predicted"/>
<reference evidence="2 3" key="1">
    <citation type="submission" date="2021-06" db="EMBL/GenBank/DDBJ databases">
        <authorList>
            <person name="Palmer J.M."/>
        </authorList>
    </citation>
    <scope>NUCLEOTIDE SEQUENCE [LARGE SCALE GENOMIC DNA]</scope>
    <source>
        <strain evidence="2 3">XC_2019</strain>
        <tissue evidence="2">Muscle</tissue>
    </source>
</reference>
<dbReference type="EMBL" id="JAHRIN010008731">
    <property type="protein sequence ID" value="MEQ2193842.1"/>
    <property type="molecule type" value="Genomic_DNA"/>
</dbReference>
<protein>
    <submittedName>
        <fullName evidence="2">Uncharacterized protein</fullName>
    </submittedName>
</protein>
<dbReference type="Gene3D" id="3.40.50.300">
    <property type="entry name" value="P-loop containing nucleotide triphosphate hydrolases"/>
    <property type="match status" value="1"/>
</dbReference>
<gene>
    <name evidence="2" type="ORF">XENOCAPTIV_015839</name>
</gene>
<dbReference type="SUPFAM" id="SSF52540">
    <property type="entry name" value="P-loop containing nucleoside triphosphate hydrolases"/>
    <property type="match status" value="1"/>
</dbReference>
<name>A0ABV0QED2_9TELE</name>
<evidence type="ECO:0000313" key="3">
    <source>
        <dbReference type="Proteomes" id="UP001434883"/>
    </source>
</evidence>
<sequence length="110" mass="11629">MTGNSFNRGPPRMERGRGGVAGGGFRGNRGGSFNPITPAQPISFGSQIFTDGPGEALNAAKASGQDNGKYGRRKQYPIALVLAPTRELALQIYDEARKVCKTTSSQATVK</sequence>
<keyword evidence="3" id="KW-1185">Reference proteome</keyword>
<feature type="region of interest" description="Disordered" evidence="1">
    <location>
        <begin position="1"/>
        <end position="50"/>
    </location>
</feature>
<accession>A0ABV0QED2</accession>
<dbReference type="Proteomes" id="UP001434883">
    <property type="component" value="Unassembled WGS sequence"/>
</dbReference>
<comment type="caution">
    <text evidence="2">The sequence shown here is derived from an EMBL/GenBank/DDBJ whole genome shotgun (WGS) entry which is preliminary data.</text>
</comment>
<organism evidence="2 3">
    <name type="scientific">Xenoophorus captivus</name>
    <dbReference type="NCBI Taxonomy" id="1517983"/>
    <lineage>
        <taxon>Eukaryota</taxon>
        <taxon>Metazoa</taxon>
        <taxon>Chordata</taxon>
        <taxon>Craniata</taxon>
        <taxon>Vertebrata</taxon>
        <taxon>Euteleostomi</taxon>
        <taxon>Actinopterygii</taxon>
        <taxon>Neopterygii</taxon>
        <taxon>Teleostei</taxon>
        <taxon>Neoteleostei</taxon>
        <taxon>Acanthomorphata</taxon>
        <taxon>Ovalentaria</taxon>
        <taxon>Atherinomorphae</taxon>
        <taxon>Cyprinodontiformes</taxon>
        <taxon>Goodeidae</taxon>
        <taxon>Xenoophorus</taxon>
    </lineage>
</organism>
<dbReference type="InterPro" id="IPR027417">
    <property type="entry name" value="P-loop_NTPase"/>
</dbReference>
<feature type="compositionally biased region" description="Gly residues" evidence="1">
    <location>
        <begin position="18"/>
        <end position="30"/>
    </location>
</feature>
<evidence type="ECO:0000313" key="2">
    <source>
        <dbReference type="EMBL" id="MEQ2193842.1"/>
    </source>
</evidence>